<sequence length="684" mass="71648">MRWIIRSIVGVMILALVGVSTLFVVPTERIATLATDRIAEATGREVVVTGDVRPTLWPHLGIRAEGLRVGNPDWVEAGPLIAAERLDVGVNWSALFSGQIQLERAELIGPEIVLQRGADGRVSWDFSAGEIADAAEAQVAADEAAGEGGLPAIGFERAVISDGRLRWIDEGAGQDITIAGLDAELSVPGGEARATLSGSANVNGADLAIEAAVDGLAGLIAGEVRGAVLALDWDGGEAGFDGRVSTAPALAGDVTLDARELGPILALAGTAAPDLPQGLGRDRIRATGRVTLTNEGTAHLRSGQITLDDNTLYAELDITQGADRPMVRGAISGGRLSLPGMGGADAAGGGGGDTAAGWPTDRIDVSGLFATDAELSLALGALDLGGAVLEPVESNITLTRGRLVFDIARIGSYGGRLAGQFVVNGRGGLSVGGDLLLADVQLNPLLTDFADWDRLEGSGSASLEFLGVGNDLATIMDGLEGRGDLAFGAGAIRGFDLAGMVRNLDTSYQGEGQRTVYDRVTAEFTIADGILENEDLFLDAPWGEVRGAGSVDLGAQTLDYRVIPGVMRDAEGVAGVQVPVLISGPWSSPRIRPDLEYLAQQELEEQRERLEAEARARLEEEADRLEEEARTRANEALGLDIQDGDGREEIEAQVQERVNEEIENQLLRIFGGSPDEEQAEEVVE</sequence>
<organism evidence="4 5">
    <name type="scientific">[Roseibacterium] beibuensis</name>
    <dbReference type="NCBI Taxonomy" id="1193142"/>
    <lineage>
        <taxon>Bacteria</taxon>
        <taxon>Pseudomonadati</taxon>
        <taxon>Pseudomonadota</taxon>
        <taxon>Alphaproteobacteria</taxon>
        <taxon>Rhodobacterales</taxon>
        <taxon>Roseobacteraceae</taxon>
        <taxon>Roseicyclus</taxon>
    </lineage>
</organism>
<feature type="transmembrane region" description="Helical" evidence="2">
    <location>
        <begin position="7"/>
        <end position="25"/>
    </location>
</feature>
<reference evidence="5" key="1">
    <citation type="journal article" date="2019" name="Int. J. Syst. Evol. Microbiol.">
        <title>The Global Catalogue of Microorganisms (GCM) 10K type strain sequencing project: providing services to taxonomists for standard genome sequencing and annotation.</title>
        <authorList>
            <consortium name="The Broad Institute Genomics Platform"/>
            <consortium name="The Broad Institute Genome Sequencing Center for Infectious Disease"/>
            <person name="Wu L."/>
            <person name="Ma J."/>
        </authorList>
    </citation>
    <scope>NUCLEOTIDE SEQUENCE [LARGE SCALE GENOMIC DNA]</scope>
    <source>
        <strain evidence="5">JCM 18015</strain>
    </source>
</reference>
<feature type="region of interest" description="Disordered" evidence="1">
    <location>
        <begin position="621"/>
        <end position="648"/>
    </location>
</feature>
<protein>
    <submittedName>
        <fullName evidence="4">AsmA family protein</fullName>
    </submittedName>
</protein>
<name>A0ABP9KWM7_9RHOB</name>
<keyword evidence="2" id="KW-0472">Membrane</keyword>
<keyword evidence="5" id="KW-1185">Reference proteome</keyword>
<keyword evidence="2" id="KW-1133">Transmembrane helix</keyword>
<dbReference type="Pfam" id="PF05170">
    <property type="entry name" value="AsmA"/>
    <property type="match status" value="2"/>
</dbReference>
<dbReference type="PANTHER" id="PTHR30441:SF4">
    <property type="entry name" value="PROTEIN ASMA"/>
    <property type="match status" value="1"/>
</dbReference>
<accession>A0ABP9KWM7</accession>
<evidence type="ECO:0000256" key="2">
    <source>
        <dbReference type="SAM" id="Phobius"/>
    </source>
</evidence>
<feature type="domain" description="AsmA" evidence="3">
    <location>
        <begin position="8"/>
        <end position="178"/>
    </location>
</feature>
<evidence type="ECO:0000313" key="5">
    <source>
        <dbReference type="Proteomes" id="UP001499910"/>
    </source>
</evidence>
<dbReference type="PANTHER" id="PTHR30441">
    <property type="entry name" value="DUF748 DOMAIN-CONTAINING PROTEIN"/>
    <property type="match status" value="1"/>
</dbReference>
<dbReference type="InterPro" id="IPR052894">
    <property type="entry name" value="AsmA-related"/>
</dbReference>
<proteinExistence type="predicted"/>
<gene>
    <name evidence="4" type="ORF">GCM10023209_02630</name>
</gene>
<dbReference type="Proteomes" id="UP001499910">
    <property type="component" value="Unassembled WGS sequence"/>
</dbReference>
<evidence type="ECO:0000313" key="4">
    <source>
        <dbReference type="EMBL" id="GAA5065287.1"/>
    </source>
</evidence>
<keyword evidence="2" id="KW-0812">Transmembrane</keyword>
<dbReference type="InterPro" id="IPR007844">
    <property type="entry name" value="AsmA"/>
</dbReference>
<comment type="caution">
    <text evidence="4">The sequence shown here is derived from an EMBL/GenBank/DDBJ whole genome shotgun (WGS) entry which is preliminary data.</text>
</comment>
<feature type="domain" description="AsmA" evidence="3">
    <location>
        <begin position="357"/>
        <end position="535"/>
    </location>
</feature>
<evidence type="ECO:0000259" key="3">
    <source>
        <dbReference type="Pfam" id="PF05170"/>
    </source>
</evidence>
<dbReference type="RefSeq" id="WP_345229389.1">
    <property type="nucleotide sequence ID" value="NZ_BAABHW010000001.1"/>
</dbReference>
<evidence type="ECO:0000256" key="1">
    <source>
        <dbReference type="SAM" id="MobiDB-lite"/>
    </source>
</evidence>
<dbReference type="EMBL" id="BAABHW010000001">
    <property type="protein sequence ID" value="GAA5065287.1"/>
    <property type="molecule type" value="Genomic_DNA"/>
</dbReference>